<sequence>MRLGYSLPSGLIFLSSTIFSVDAISFDVAGRARTSNPVFHKRDSIPDSSNGSTSLEDLLDTIYFCNLTLGGAPFEVSIDTGSADLWIVGTVPAAHNTSVHANLTYGQGSVAGFINTAALVFDDFEIADQAYIHADSVIQIIQDVPGTGLIGLGPSKGSAILGLLNSSAGDPPLDRIFKQNTSTPNILTILLSRNEENSTAPEMSNQLVPLLEDQPGQITIGEVIGEYEEVAEQPKLPALVDGSGLNQHWMTLLDSNGIIGPDGNRINTTSSKSNLTQGKSDQLRVVFDSGFSFPQVPADIADDFYGRVPGAFFNETIAYWQVPCSYELNVSFIFASVEYPIHPLDMTAFNGVDETTGEDVCLGWFQPIADNILSDPNFGSFDVILGAAFLRNAYLLINFGDFVDGSNSSVADPFIQLFSTVNRTAAHLDFVNVRLGGKDTTSMQDPLLSFSEAQSSSSNLADALSDSSDNDEPVYKKTWFIVVVSIAGAIILAAIGWSIYNLTRRSRRSNVRSESAFIPPMGSYKPLVMKEDGDSIVGPAVGQYSHRSFRDPYSDEP</sequence>
<keyword evidence="2" id="KW-0812">Transmembrane</keyword>
<dbReference type="GO" id="GO:0006508">
    <property type="term" value="P:proteolysis"/>
    <property type="evidence" value="ECO:0007669"/>
    <property type="project" value="InterPro"/>
</dbReference>
<dbReference type="GO" id="GO:0004190">
    <property type="term" value="F:aspartic-type endopeptidase activity"/>
    <property type="evidence" value="ECO:0007669"/>
    <property type="project" value="InterPro"/>
</dbReference>
<organism evidence="5 6">
    <name type="scientific">Lentinula lateritia</name>
    <dbReference type="NCBI Taxonomy" id="40482"/>
    <lineage>
        <taxon>Eukaryota</taxon>
        <taxon>Fungi</taxon>
        <taxon>Dikarya</taxon>
        <taxon>Basidiomycota</taxon>
        <taxon>Agaricomycotina</taxon>
        <taxon>Agaricomycetes</taxon>
        <taxon>Agaricomycetidae</taxon>
        <taxon>Agaricales</taxon>
        <taxon>Marasmiineae</taxon>
        <taxon>Omphalotaceae</taxon>
        <taxon>Lentinula</taxon>
    </lineage>
</organism>
<dbReference type="PANTHER" id="PTHR47966">
    <property type="entry name" value="BETA-SITE APP-CLEAVING ENZYME, ISOFORM A-RELATED"/>
    <property type="match status" value="1"/>
</dbReference>
<name>A0A9W8ZVJ0_9AGAR</name>
<feature type="chain" id="PRO_5040878177" evidence="3">
    <location>
        <begin position="24"/>
        <end position="557"/>
    </location>
</feature>
<evidence type="ECO:0000256" key="1">
    <source>
        <dbReference type="ARBA" id="ARBA00007447"/>
    </source>
</evidence>
<keyword evidence="2" id="KW-1133">Transmembrane helix</keyword>
<comment type="caution">
    <text evidence="5">The sequence shown here is derived from an EMBL/GenBank/DDBJ whole genome shotgun (WGS) entry which is preliminary data.</text>
</comment>
<comment type="similarity">
    <text evidence="1">Belongs to the peptidase A1 family.</text>
</comment>
<feature type="signal peptide" evidence="3">
    <location>
        <begin position="1"/>
        <end position="23"/>
    </location>
</feature>
<keyword evidence="3" id="KW-0732">Signal</keyword>
<proteinExistence type="inferred from homology"/>
<dbReference type="EMBL" id="JANVFS010000039">
    <property type="protein sequence ID" value="KAJ4467996.1"/>
    <property type="molecule type" value="Genomic_DNA"/>
</dbReference>
<feature type="transmembrane region" description="Helical" evidence="2">
    <location>
        <begin position="479"/>
        <end position="500"/>
    </location>
</feature>
<dbReference type="PANTHER" id="PTHR47966:SF6">
    <property type="entry name" value="PEPTIDASE A1 DOMAIN-CONTAINING PROTEIN"/>
    <property type="match status" value="1"/>
</dbReference>
<protein>
    <submittedName>
        <fullName evidence="5">Aspartic peptidase domain-containing protein</fullName>
    </submittedName>
</protein>
<dbReference type="AlphaFoldDB" id="A0A9W8ZVJ0"/>
<dbReference type="PROSITE" id="PS51767">
    <property type="entry name" value="PEPTIDASE_A1"/>
    <property type="match status" value="1"/>
</dbReference>
<dbReference type="Pfam" id="PF00026">
    <property type="entry name" value="Asp"/>
    <property type="match status" value="2"/>
</dbReference>
<dbReference type="Gene3D" id="2.40.70.10">
    <property type="entry name" value="Acid Proteases"/>
    <property type="match status" value="2"/>
</dbReference>
<evidence type="ECO:0000313" key="5">
    <source>
        <dbReference type="EMBL" id="KAJ4467996.1"/>
    </source>
</evidence>
<dbReference type="InterPro" id="IPR034164">
    <property type="entry name" value="Pepsin-like_dom"/>
</dbReference>
<accession>A0A9W8ZVJ0</accession>
<keyword evidence="2" id="KW-0472">Membrane</keyword>
<evidence type="ECO:0000259" key="4">
    <source>
        <dbReference type="PROSITE" id="PS51767"/>
    </source>
</evidence>
<dbReference type="InterPro" id="IPR033121">
    <property type="entry name" value="PEPTIDASE_A1"/>
</dbReference>
<evidence type="ECO:0000313" key="6">
    <source>
        <dbReference type="Proteomes" id="UP001150238"/>
    </source>
</evidence>
<dbReference type="InterPro" id="IPR001461">
    <property type="entry name" value="Aspartic_peptidase_A1"/>
</dbReference>
<reference evidence="5" key="2">
    <citation type="journal article" date="2023" name="Proc. Natl. Acad. Sci. U.S.A.">
        <title>A global phylogenomic analysis of the shiitake genus Lentinula.</title>
        <authorList>
            <person name="Sierra-Patev S."/>
            <person name="Min B."/>
            <person name="Naranjo-Ortiz M."/>
            <person name="Looney B."/>
            <person name="Konkel Z."/>
            <person name="Slot J.C."/>
            <person name="Sakamoto Y."/>
            <person name="Steenwyk J.L."/>
            <person name="Rokas A."/>
            <person name="Carro J."/>
            <person name="Camarero S."/>
            <person name="Ferreira P."/>
            <person name="Molpeceres G."/>
            <person name="Ruiz-Duenas F.J."/>
            <person name="Serrano A."/>
            <person name="Henrissat B."/>
            <person name="Drula E."/>
            <person name="Hughes K.W."/>
            <person name="Mata J.L."/>
            <person name="Ishikawa N.K."/>
            <person name="Vargas-Isla R."/>
            <person name="Ushijima S."/>
            <person name="Smith C.A."/>
            <person name="Donoghue J."/>
            <person name="Ahrendt S."/>
            <person name="Andreopoulos W."/>
            <person name="He G."/>
            <person name="LaButti K."/>
            <person name="Lipzen A."/>
            <person name="Ng V."/>
            <person name="Riley R."/>
            <person name="Sandor L."/>
            <person name="Barry K."/>
            <person name="Martinez A.T."/>
            <person name="Xiao Y."/>
            <person name="Gibbons J.G."/>
            <person name="Terashima K."/>
            <person name="Grigoriev I.V."/>
            <person name="Hibbett D."/>
        </authorList>
    </citation>
    <scope>NUCLEOTIDE SEQUENCE</scope>
    <source>
        <strain evidence="5">Sp2 HRB7682 ss15</strain>
    </source>
</reference>
<gene>
    <name evidence="5" type="ORF">C8J55DRAFT_208634</name>
</gene>
<evidence type="ECO:0000256" key="2">
    <source>
        <dbReference type="SAM" id="Phobius"/>
    </source>
</evidence>
<evidence type="ECO:0000256" key="3">
    <source>
        <dbReference type="SAM" id="SignalP"/>
    </source>
</evidence>
<dbReference type="CDD" id="cd05471">
    <property type="entry name" value="pepsin_like"/>
    <property type="match status" value="1"/>
</dbReference>
<dbReference type="Proteomes" id="UP001150238">
    <property type="component" value="Unassembled WGS sequence"/>
</dbReference>
<feature type="domain" description="Peptidase A1" evidence="4">
    <location>
        <begin position="63"/>
        <end position="411"/>
    </location>
</feature>
<dbReference type="SUPFAM" id="SSF50630">
    <property type="entry name" value="Acid proteases"/>
    <property type="match status" value="1"/>
</dbReference>
<reference evidence="5" key="1">
    <citation type="submission" date="2022-08" db="EMBL/GenBank/DDBJ databases">
        <authorList>
            <consortium name="DOE Joint Genome Institute"/>
            <person name="Min B."/>
            <person name="Riley R."/>
            <person name="Sierra-Patev S."/>
            <person name="Naranjo-Ortiz M."/>
            <person name="Looney B."/>
            <person name="Konkel Z."/>
            <person name="Slot J.C."/>
            <person name="Sakamoto Y."/>
            <person name="Steenwyk J.L."/>
            <person name="Rokas A."/>
            <person name="Carro J."/>
            <person name="Camarero S."/>
            <person name="Ferreira P."/>
            <person name="Molpeceres G."/>
            <person name="Ruiz-Duenas F.J."/>
            <person name="Serrano A."/>
            <person name="Henrissat B."/>
            <person name="Drula E."/>
            <person name="Hughes K.W."/>
            <person name="Mata J.L."/>
            <person name="Ishikawa N.K."/>
            <person name="Vargas-Isla R."/>
            <person name="Ushijima S."/>
            <person name="Smith C.A."/>
            <person name="Ahrendt S."/>
            <person name="Andreopoulos W."/>
            <person name="He G."/>
            <person name="Labutti K."/>
            <person name="Lipzen A."/>
            <person name="Ng V."/>
            <person name="Sandor L."/>
            <person name="Barry K."/>
            <person name="Martinez A.T."/>
            <person name="Xiao Y."/>
            <person name="Gibbons J.G."/>
            <person name="Terashima K."/>
            <person name="Hibbett D.S."/>
            <person name="Grigoriev I.V."/>
        </authorList>
    </citation>
    <scope>NUCLEOTIDE SEQUENCE</scope>
    <source>
        <strain evidence="5">Sp2 HRB7682 ss15</strain>
    </source>
</reference>
<dbReference type="InterPro" id="IPR021109">
    <property type="entry name" value="Peptidase_aspartic_dom_sf"/>
</dbReference>